<keyword evidence="5 8" id="KW-1133">Transmembrane helix</keyword>
<name>A0ABV3V1E7_9MICC</name>
<evidence type="ECO:0000256" key="5">
    <source>
        <dbReference type="ARBA" id="ARBA00022989"/>
    </source>
</evidence>
<keyword evidence="6 8" id="KW-0472">Membrane</keyword>
<dbReference type="InterPro" id="IPR002758">
    <property type="entry name" value="Cation_antiport_E"/>
</dbReference>
<reference evidence="9 10" key="1">
    <citation type="journal article" date="2024" name="Fungal Genet. Biol.">
        <title>The porcine skin microbiome exhibits broad fungal antagonism.</title>
        <authorList>
            <person name="De La Cruz K.F."/>
            <person name="Townsend E.C."/>
            <person name="Alex Cheong J.Z."/>
            <person name="Salamzade R."/>
            <person name="Liu A."/>
            <person name="Sandstrom S."/>
            <person name="Davila E."/>
            <person name="Huang L."/>
            <person name="Xu K.H."/>
            <person name="Wu S.Y."/>
            <person name="Meudt J.J."/>
            <person name="Shanmuganayagam D."/>
            <person name="Gibson A.L.F."/>
            <person name="Kalan L.R."/>
        </authorList>
    </citation>
    <scope>NUCLEOTIDE SEQUENCE [LARGE SCALE GENOMIC DNA]</scope>
    <source>
        <strain evidence="9 10">LK2625</strain>
    </source>
</reference>
<comment type="similarity">
    <text evidence="2">Belongs to the CPA3 antiporters (TC 2.A.63) subunit E family.</text>
</comment>
<protein>
    <submittedName>
        <fullName evidence="9">Na+/H+ antiporter subunit E</fullName>
    </submittedName>
</protein>
<dbReference type="EMBL" id="JAYWLU010000003">
    <property type="protein sequence ID" value="MEX3593843.1"/>
    <property type="molecule type" value="Genomic_DNA"/>
</dbReference>
<keyword evidence="4 8" id="KW-0812">Transmembrane</keyword>
<dbReference type="Pfam" id="PF01899">
    <property type="entry name" value="MNHE"/>
    <property type="match status" value="1"/>
</dbReference>
<proteinExistence type="inferred from homology"/>
<feature type="transmembrane region" description="Helical" evidence="8">
    <location>
        <begin position="37"/>
        <end position="55"/>
    </location>
</feature>
<evidence type="ECO:0000256" key="3">
    <source>
        <dbReference type="ARBA" id="ARBA00022475"/>
    </source>
</evidence>
<dbReference type="RefSeq" id="WP_129699568.1">
    <property type="nucleotide sequence ID" value="NZ_JAYWLU010000003.1"/>
</dbReference>
<evidence type="ECO:0000256" key="6">
    <source>
        <dbReference type="ARBA" id="ARBA00023136"/>
    </source>
</evidence>
<feature type="region of interest" description="Disordered" evidence="7">
    <location>
        <begin position="180"/>
        <end position="218"/>
    </location>
</feature>
<dbReference type="NCBIfam" id="NF006521">
    <property type="entry name" value="PRK08965.1-5"/>
    <property type="match status" value="1"/>
</dbReference>
<evidence type="ECO:0000313" key="9">
    <source>
        <dbReference type="EMBL" id="MEX3593843.1"/>
    </source>
</evidence>
<feature type="transmembrane region" description="Helical" evidence="8">
    <location>
        <begin position="67"/>
        <end position="94"/>
    </location>
</feature>
<dbReference type="PANTHER" id="PTHR34584">
    <property type="entry name" value="NA(+)/H(+) ANTIPORTER SUBUNIT E1"/>
    <property type="match status" value="1"/>
</dbReference>
<accession>A0ABV3V1E7</accession>
<dbReference type="PANTHER" id="PTHR34584:SF1">
    <property type="entry name" value="NA(+)_H(+) ANTIPORTER SUBUNIT E1"/>
    <property type="match status" value="1"/>
</dbReference>
<evidence type="ECO:0000256" key="7">
    <source>
        <dbReference type="SAM" id="MobiDB-lite"/>
    </source>
</evidence>
<keyword evidence="10" id="KW-1185">Reference proteome</keyword>
<gene>
    <name evidence="9" type="ORF">VVR66_03855</name>
</gene>
<organism evidence="9 10">
    <name type="scientific">Kocuria carniphila</name>
    <dbReference type="NCBI Taxonomy" id="262208"/>
    <lineage>
        <taxon>Bacteria</taxon>
        <taxon>Bacillati</taxon>
        <taxon>Actinomycetota</taxon>
        <taxon>Actinomycetes</taxon>
        <taxon>Micrococcales</taxon>
        <taxon>Micrococcaceae</taxon>
        <taxon>Kocuria</taxon>
    </lineage>
</organism>
<evidence type="ECO:0000256" key="8">
    <source>
        <dbReference type="SAM" id="Phobius"/>
    </source>
</evidence>
<comment type="caution">
    <text evidence="9">The sequence shown here is derived from an EMBL/GenBank/DDBJ whole genome shotgun (WGS) entry which is preliminary data.</text>
</comment>
<feature type="transmembrane region" description="Helical" evidence="8">
    <location>
        <begin position="12"/>
        <end position="31"/>
    </location>
</feature>
<keyword evidence="3" id="KW-1003">Cell membrane</keyword>
<feature type="compositionally biased region" description="Polar residues" evidence="7">
    <location>
        <begin position="190"/>
        <end position="203"/>
    </location>
</feature>
<comment type="subcellular location">
    <subcellularLocation>
        <location evidence="1">Cell membrane</location>
        <topology evidence="1">Multi-pass membrane protein</topology>
    </subcellularLocation>
</comment>
<feature type="compositionally biased region" description="Basic and acidic residues" evidence="7">
    <location>
        <begin position="180"/>
        <end position="189"/>
    </location>
</feature>
<evidence type="ECO:0000256" key="2">
    <source>
        <dbReference type="ARBA" id="ARBA00006228"/>
    </source>
</evidence>
<evidence type="ECO:0000256" key="1">
    <source>
        <dbReference type="ARBA" id="ARBA00004651"/>
    </source>
</evidence>
<sequence length="218" mass="24050">MSTSPTLKRSQSTFRADIPLLLWLVVVWGALWGDWSLGNLVFGLILALIVTRALTLPPITLSGRFNVLHFAVFVATFIWQVAKASFHVFTLALIQGPKVHNAVVGVKLRQNNDLLMTAVGHTMALIPGSLVIEVDRASGILYFHVLDVSNEEQAEIFRKSALRIEAAWIRIMGTKEQLKELKHESKGDDTTTTGMIHSPSTQMHRAGGAAERADRGEE</sequence>
<evidence type="ECO:0000313" key="10">
    <source>
        <dbReference type="Proteomes" id="UP001558481"/>
    </source>
</evidence>
<dbReference type="Proteomes" id="UP001558481">
    <property type="component" value="Unassembled WGS sequence"/>
</dbReference>
<evidence type="ECO:0000256" key="4">
    <source>
        <dbReference type="ARBA" id="ARBA00022692"/>
    </source>
</evidence>